<proteinExistence type="predicted"/>
<comment type="caution">
    <text evidence="1">The sequence shown here is derived from an EMBL/GenBank/DDBJ whole genome shotgun (WGS) entry which is preliminary data.</text>
</comment>
<dbReference type="EMBL" id="LPUF01000002">
    <property type="protein sequence ID" value="OQK16187.1"/>
    <property type="molecule type" value="Genomic_DNA"/>
</dbReference>
<sequence>MRATIFRENGDGVRPVSVAKSYVATNYPAARGINRFEEQDLPFYSNIIEQTSEAEKLHRVLIEETIVNISRNL</sequence>
<keyword evidence="2" id="KW-1185">Reference proteome</keyword>
<gene>
    <name evidence="1" type="ORF">AU255_13885</name>
</gene>
<evidence type="ECO:0000313" key="2">
    <source>
        <dbReference type="Proteomes" id="UP000191980"/>
    </source>
</evidence>
<dbReference type="Proteomes" id="UP000191980">
    <property type="component" value="Unassembled WGS sequence"/>
</dbReference>
<accession>A0A1V8M3P4</accession>
<protein>
    <submittedName>
        <fullName evidence="1">Uncharacterized protein</fullName>
    </submittedName>
</protein>
<evidence type="ECO:0000313" key="1">
    <source>
        <dbReference type="EMBL" id="OQK16187.1"/>
    </source>
</evidence>
<organism evidence="1 2">
    <name type="scientific">Methyloprofundus sedimenti</name>
    <dbReference type="NCBI Taxonomy" id="1420851"/>
    <lineage>
        <taxon>Bacteria</taxon>
        <taxon>Pseudomonadati</taxon>
        <taxon>Pseudomonadota</taxon>
        <taxon>Gammaproteobacteria</taxon>
        <taxon>Methylococcales</taxon>
        <taxon>Methylococcaceae</taxon>
        <taxon>Methyloprofundus</taxon>
    </lineage>
</organism>
<dbReference type="RefSeq" id="WP_080523566.1">
    <property type="nucleotide sequence ID" value="NZ_LPUF01000002.1"/>
</dbReference>
<name>A0A1V8M3P4_9GAMM</name>
<dbReference type="AlphaFoldDB" id="A0A1V8M3P4"/>
<reference evidence="1 2" key="1">
    <citation type="submission" date="2015-12" db="EMBL/GenBank/DDBJ databases">
        <authorList>
            <person name="Shamseldin A."/>
            <person name="Moawad H."/>
            <person name="Abd El-Rahim W.M."/>
            <person name="Sadowsky M.J."/>
        </authorList>
    </citation>
    <scope>NUCLEOTIDE SEQUENCE [LARGE SCALE GENOMIC DNA]</scope>
    <source>
        <strain evidence="1 2">WF1</strain>
    </source>
</reference>